<dbReference type="PANTHER" id="PTHR10071">
    <property type="entry name" value="TRANSCRIPTION FACTOR GATA FAMILY MEMBER"/>
    <property type="match status" value="1"/>
</dbReference>
<evidence type="ECO:0000256" key="5">
    <source>
        <dbReference type="ARBA" id="ARBA00023242"/>
    </source>
</evidence>
<evidence type="ECO:0000256" key="6">
    <source>
        <dbReference type="PROSITE-ProRule" id="PRU00094"/>
    </source>
</evidence>
<sequence>MGSDPKRTHYTSASHSASQNIQSHSSYSPDNSGISYTPASQQMYSSAGPHPSSFLPVSNDSDHGMTTYSMSSNQYHSESYGMMPSSPAPLNSMHYSQSSAFSPSSEYSQHPYTPNSLDEYIMAVGGPPPPTSPMIPYNYGSLPLPHDQSEGYNDYSHYQSASQQQSSSSNTQVQDSLLSKQCSHCGTRSTPLWRRDPKTHEPLCNACGVYVQQRGEQRPQQLIDADLADAEDAGSALRGGRGEGETECSHCRARETSVWRRDPQGNQVCNACGVYERLKGVKRPLDRVKIGKKVRPRTRT</sequence>
<dbReference type="PANTHER" id="PTHR10071:SF281">
    <property type="entry name" value="BOX A-BINDING FACTOR-RELATED"/>
    <property type="match status" value="1"/>
</dbReference>
<dbReference type="PROSITE" id="PS00344">
    <property type="entry name" value="GATA_ZN_FINGER_1"/>
    <property type="match status" value="1"/>
</dbReference>
<feature type="region of interest" description="Disordered" evidence="7">
    <location>
        <begin position="139"/>
        <end position="175"/>
    </location>
</feature>
<dbReference type="GO" id="GO:0000978">
    <property type="term" value="F:RNA polymerase II cis-regulatory region sequence-specific DNA binding"/>
    <property type="evidence" value="ECO:0007669"/>
    <property type="project" value="TreeGrafter"/>
</dbReference>
<evidence type="ECO:0000313" key="9">
    <source>
        <dbReference type="EMBL" id="KAK7001892.1"/>
    </source>
</evidence>
<dbReference type="Gene3D" id="3.30.50.10">
    <property type="entry name" value="Erythroid Transcription Factor GATA-1, subunit A"/>
    <property type="match status" value="2"/>
</dbReference>
<keyword evidence="10" id="KW-1185">Reference proteome</keyword>
<keyword evidence="3 6" id="KW-0863">Zinc-finger</keyword>
<keyword evidence="2" id="KW-0479">Metal-binding</keyword>
<dbReference type="AlphaFoldDB" id="A0AAW0A896"/>
<dbReference type="GO" id="GO:0045165">
    <property type="term" value="P:cell fate commitment"/>
    <property type="evidence" value="ECO:0007669"/>
    <property type="project" value="TreeGrafter"/>
</dbReference>
<evidence type="ECO:0000256" key="2">
    <source>
        <dbReference type="ARBA" id="ARBA00022723"/>
    </source>
</evidence>
<dbReference type="CDD" id="cd00202">
    <property type="entry name" value="ZnF_GATA"/>
    <property type="match status" value="2"/>
</dbReference>
<feature type="compositionally biased region" description="Polar residues" evidence="7">
    <location>
        <begin position="55"/>
        <end position="71"/>
    </location>
</feature>
<dbReference type="Proteomes" id="UP001362999">
    <property type="component" value="Unassembled WGS sequence"/>
</dbReference>
<feature type="domain" description="GATA-type" evidence="8">
    <location>
        <begin position="242"/>
        <end position="295"/>
    </location>
</feature>
<reference evidence="9 10" key="1">
    <citation type="journal article" date="2024" name="J Genomics">
        <title>Draft genome sequencing and assembly of Favolaschia claudopus CIRM-BRFM 2984 isolated from oak limbs.</title>
        <authorList>
            <person name="Navarro D."/>
            <person name="Drula E."/>
            <person name="Chaduli D."/>
            <person name="Cazenave R."/>
            <person name="Ahrendt S."/>
            <person name="Wang J."/>
            <person name="Lipzen A."/>
            <person name="Daum C."/>
            <person name="Barry K."/>
            <person name="Grigoriev I.V."/>
            <person name="Favel A."/>
            <person name="Rosso M.N."/>
            <person name="Martin F."/>
        </authorList>
    </citation>
    <scope>NUCLEOTIDE SEQUENCE [LARGE SCALE GENOMIC DNA]</scope>
    <source>
        <strain evidence="9 10">CIRM-BRFM 2984</strain>
    </source>
</reference>
<evidence type="ECO:0000313" key="10">
    <source>
        <dbReference type="Proteomes" id="UP001362999"/>
    </source>
</evidence>
<accession>A0AAW0A896</accession>
<dbReference type="SUPFAM" id="SSF57716">
    <property type="entry name" value="Glucocorticoid receptor-like (DNA-binding domain)"/>
    <property type="match status" value="2"/>
</dbReference>
<feature type="region of interest" description="Disordered" evidence="7">
    <location>
        <begin position="1"/>
        <end position="71"/>
    </location>
</feature>
<comment type="caution">
    <text evidence="9">The sequence shown here is derived from an EMBL/GenBank/DDBJ whole genome shotgun (WGS) entry which is preliminary data.</text>
</comment>
<dbReference type="SMART" id="SM00401">
    <property type="entry name" value="ZnF_GATA"/>
    <property type="match status" value="2"/>
</dbReference>
<evidence type="ECO:0000256" key="1">
    <source>
        <dbReference type="ARBA" id="ARBA00004123"/>
    </source>
</evidence>
<protein>
    <submittedName>
        <fullName evidence="9">GATA zinc finger domain-containing protein</fullName>
    </submittedName>
</protein>
<dbReference type="GO" id="GO:0000981">
    <property type="term" value="F:DNA-binding transcription factor activity, RNA polymerase II-specific"/>
    <property type="evidence" value="ECO:0007669"/>
    <property type="project" value="TreeGrafter"/>
</dbReference>
<dbReference type="GO" id="GO:0045944">
    <property type="term" value="P:positive regulation of transcription by RNA polymerase II"/>
    <property type="evidence" value="ECO:0007669"/>
    <property type="project" value="TreeGrafter"/>
</dbReference>
<keyword evidence="5" id="KW-0539">Nucleus</keyword>
<feature type="domain" description="GATA-type" evidence="8">
    <location>
        <begin position="176"/>
        <end position="219"/>
    </location>
</feature>
<dbReference type="PRINTS" id="PR00619">
    <property type="entry name" value="GATAZNFINGER"/>
</dbReference>
<dbReference type="Pfam" id="PF00320">
    <property type="entry name" value="GATA"/>
    <property type="match status" value="2"/>
</dbReference>
<evidence type="ECO:0000256" key="3">
    <source>
        <dbReference type="ARBA" id="ARBA00022771"/>
    </source>
</evidence>
<dbReference type="InterPro" id="IPR039355">
    <property type="entry name" value="Transcription_factor_GATA"/>
</dbReference>
<feature type="compositionally biased region" description="Low complexity" evidence="7">
    <location>
        <begin position="156"/>
        <end position="175"/>
    </location>
</feature>
<proteinExistence type="predicted"/>
<dbReference type="EMBL" id="JAWWNJ010000081">
    <property type="protein sequence ID" value="KAK7001892.1"/>
    <property type="molecule type" value="Genomic_DNA"/>
</dbReference>
<name>A0AAW0A896_9AGAR</name>
<dbReference type="PROSITE" id="PS50114">
    <property type="entry name" value="GATA_ZN_FINGER_2"/>
    <property type="match status" value="2"/>
</dbReference>
<gene>
    <name evidence="9" type="ORF">R3P38DRAFT_1775168</name>
</gene>
<keyword evidence="4" id="KW-0862">Zinc</keyword>
<organism evidence="9 10">
    <name type="scientific">Favolaschia claudopus</name>
    <dbReference type="NCBI Taxonomy" id="2862362"/>
    <lineage>
        <taxon>Eukaryota</taxon>
        <taxon>Fungi</taxon>
        <taxon>Dikarya</taxon>
        <taxon>Basidiomycota</taxon>
        <taxon>Agaricomycotina</taxon>
        <taxon>Agaricomycetes</taxon>
        <taxon>Agaricomycetidae</taxon>
        <taxon>Agaricales</taxon>
        <taxon>Marasmiineae</taxon>
        <taxon>Mycenaceae</taxon>
        <taxon>Favolaschia</taxon>
    </lineage>
</organism>
<dbReference type="InterPro" id="IPR013088">
    <property type="entry name" value="Znf_NHR/GATA"/>
</dbReference>
<evidence type="ECO:0000256" key="7">
    <source>
        <dbReference type="SAM" id="MobiDB-lite"/>
    </source>
</evidence>
<dbReference type="GO" id="GO:0005634">
    <property type="term" value="C:nucleus"/>
    <property type="evidence" value="ECO:0007669"/>
    <property type="project" value="UniProtKB-SubCell"/>
</dbReference>
<dbReference type="InterPro" id="IPR000679">
    <property type="entry name" value="Znf_GATA"/>
</dbReference>
<dbReference type="GO" id="GO:0000122">
    <property type="term" value="P:negative regulation of transcription by RNA polymerase II"/>
    <property type="evidence" value="ECO:0007669"/>
    <property type="project" value="TreeGrafter"/>
</dbReference>
<comment type="subcellular location">
    <subcellularLocation>
        <location evidence="1">Nucleus</location>
    </subcellularLocation>
</comment>
<feature type="compositionally biased region" description="Polar residues" evidence="7">
    <location>
        <begin position="10"/>
        <end position="45"/>
    </location>
</feature>
<evidence type="ECO:0000259" key="8">
    <source>
        <dbReference type="PROSITE" id="PS50114"/>
    </source>
</evidence>
<dbReference type="GO" id="GO:0008270">
    <property type="term" value="F:zinc ion binding"/>
    <property type="evidence" value="ECO:0007669"/>
    <property type="project" value="UniProtKB-KW"/>
</dbReference>
<evidence type="ECO:0000256" key="4">
    <source>
        <dbReference type="ARBA" id="ARBA00022833"/>
    </source>
</evidence>